<dbReference type="EC" id="2.4.2.-" evidence="1"/>
<dbReference type="PANTHER" id="PTHR45740:SF2">
    <property type="entry name" value="POLY [ADP-RIBOSE] POLYMERASE"/>
    <property type="match status" value="1"/>
</dbReference>
<proteinExistence type="predicted"/>
<organism evidence="3">
    <name type="scientific">Homalodisca liturata</name>
    <dbReference type="NCBI Taxonomy" id="320908"/>
    <lineage>
        <taxon>Eukaryota</taxon>
        <taxon>Metazoa</taxon>
        <taxon>Ecdysozoa</taxon>
        <taxon>Arthropoda</taxon>
        <taxon>Hexapoda</taxon>
        <taxon>Insecta</taxon>
        <taxon>Pterygota</taxon>
        <taxon>Neoptera</taxon>
        <taxon>Paraneoptera</taxon>
        <taxon>Hemiptera</taxon>
        <taxon>Auchenorrhyncha</taxon>
        <taxon>Membracoidea</taxon>
        <taxon>Cicadellidae</taxon>
        <taxon>Cicadellinae</taxon>
        <taxon>Proconiini</taxon>
        <taxon>Homalodisca</taxon>
    </lineage>
</organism>
<dbReference type="Gene3D" id="3.90.228.10">
    <property type="match status" value="1"/>
</dbReference>
<dbReference type="PROSITE" id="PS51059">
    <property type="entry name" value="PARP_CATALYTIC"/>
    <property type="match status" value="1"/>
</dbReference>
<feature type="domain" description="PARP catalytic" evidence="2">
    <location>
        <begin position="173"/>
        <end position="373"/>
    </location>
</feature>
<dbReference type="EMBL" id="GECU01029272">
    <property type="protein sequence ID" value="JAS78434.1"/>
    <property type="molecule type" value="Transcribed_RNA"/>
</dbReference>
<accession>A0A1B6HUR8</accession>
<dbReference type="Pfam" id="PF00644">
    <property type="entry name" value="PARP"/>
    <property type="match status" value="1"/>
</dbReference>
<keyword evidence="1" id="KW-0520">NAD</keyword>
<keyword evidence="1" id="KW-0808">Transferase</keyword>
<dbReference type="GO" id="GO:0003950">
    <property type="term" value="F:NAD+ poly-ADP-ribosyltransferase activity"/>
    <property type="evidence" value="ECO:0007669"/>
    <property type="project" value="UniProtKB-UniRule"/>
</dbReference>
<dbReference type="AlphaFoldDB" id="A0A1B6HUR8"/>
<dbReference type="SUPFAM" id="SSF56399">
    <property type="entry name" value="ADP-ribosylation"/>
    <property type="match status" value="1"/>
</dbReference>
<name>A0A1B6HUR8_9HEMI</name>
<evidence type="ECO:0000313" key="3">
    <source>
        <dbReference type="EMBL" id="JAS78434.1"/>
    </source>
</evidence>
<dbReference type="InterPro" id="IPR051712">
    <property type="entry name" value="ARTD-AVP"/>
</dbReference>
<dbReference type="GO" id="GO:1990404">
    <property type="term" value="F:NAD+-protein mono-ADP-ribosyltransferase activity"/>
    <property type="evidence" value="ECO:0007669"/>
    <property type="project" value="TreeGrafter"/>
</dbReference>
<dbReference type="InterPro" id="IPR012317">
    <property type="entry name" value="Poly(ADP-ribose)pol_cat_dom"/>
</dbReference>
<sequence length="373" mass="43533">LQWPVVCNFRNTSVVVGEKLLWNFVRTSGRYKIIRLCSVSKPVYNSTARSEGEMPVIYKICIGVALFCGIKWVLNKLFPDRPKDHSPARIHRPRPVYEDQLWPREVIGTNRPSGSHLNSYWQTSFEHHAEDHSPARTHRPRPVYEDQLWPREVIRTNRPSGSHLNSNWQTSFEHHAKKERLVKTQVEGLVEASSTEEFTVKKLILKTLPNVQITKIMKVNNTFLEALYELKKEEYISRYSGRVREKVLLHVTGVTNVKYIIKDNFDWRRVSRGKFGLGTSFSDDARYANHYANRNIGNNRVFIITKVLVSKETRGQQNLPIPMYNYDTTTGNGKKVYVKFCDNETLPIFVAYYSNETLPKRQIDNQNHFLNNY</sequence>
<dbReference type="GO" id="GO:0005634">
    <property type="term" value="C:nucleus"/>
    <property type="evidence" value="ECO:0007669"/>
    <property type="project" value="TreeGrafter"/>
</dbReference>
<feature type="non-terminal residue" evidence="3">
    <location>
        <position position="1"/>
    </location>
</feature>
<keyword evidence="1" id="KW-0328">Glycosyltransferase</keyword>
<reference evidence="3" key="1">
    <citation type="submission" date="2015-11" db="EMBL/GenBank/DDBJ databases">
        <title>De novo transcriptome assembly of four potential Pierce s Disease insect vectors from Arizona vineyards.</title>
        <authorList>
            <person name="Tassone E.E."/>
        </authorList>
    </citation>
    <scope>NUCLEOTIDE SEQUENCE</scope>
</reference>
<protein>
    <recommendedName>
        <fullName evidence="1">Poly [ADP-ribose] polymerase</fullName>
        <shortName evidence="1">PARP</shortName>
        <ecNumber evidence="1">2.4.2.-</ecNumber>
    </recommendedName>
</protein>
<dbReference type="PANTHER" id="PTHR45740">
    <property type="entry name" value="POLY [ADP-RIBOSE] POLYMERASE"/>
    <property type="match status" value="1"/>
</dbReference>
<gene>
    <name evidence="3" type="ORF">g.39629</name>
</gene>
<evidence type="ECO:0000256" key="1">
    <source>
        <dbReference type="RuleBase" id="RU362114"/>
    </source>
</evidence>
<evidence type="ECO:0000259" key="2">
    <source>
        <dbReference type="PROSITE" id="PS51059"/>
    </source>
</evidence>